<evidence type="ECO:0000256" key="1">
    <source>
        <dbReference type="SAM" id="MobiDB-lite"/>
    </source>
</evidence>
<dbReference type="EMBL" id="LR902129">
    <property type="protein sequence ID" value="CAD7250013.1"/>
    <property type="molecule type" value="Genomic_DNA"/>
</dbReference>
<dbReference type="GO" id="GO:0007018">
    <property type="term" value="P:microtubule-based movement"/>
    <property type="evidence" value="ECO:0007669"/>
    <property type="project" value="InterPro"/>
</dbReference>
<organism evidence="2">
    <name type="scientific">Darwinula stevensoni</name>
    <dbReference type="NCBI Taxonomy" id="69355"/>
    <lineage>
        <taxon>Eukaryota</taxon>
        <taxon>Metazoa</taxon>
        <taxon>Ecdysozoa</taxon>
        <taxon>Arthropoda</taxon>
        <taxon>Crustacea</taxon>
        <taxon>Oligostraca</taxon>
        <taxon>Ostracoda</taxon>
        <taxon>Podocopa</taxon>
        <taxon>Podocopida</taxon>
        <taxon>Darwinulocopina</taxon>
        <taxon>Darwinuloidea</taxon>
        <taxon>Darwinulidae</taxon>
        <taxon>Darwinula</taxon>
    </lineage>
</organism>
<dbReference type="InterPro" id="IPR027640">
    <property type="entry name" value="Kinesin-like_fam"/>
</dbReference>
<name>A0A7R9FP43_9CRUS</name>
<evidence type="ECO:0000313" key="2">
    <source>
        <dbReference type="EMBL" id="CAD7250013.1"/>
    </source>
</evidence>
<feature type="region of interest" description="Disordered" evidence="1">
    <location>
        <begin position="36"/>
        <end position="63"/>
    </location>
</feature>
<protein>
    <submittedName>
        <fullName evidence="2">Uncharacterized protein</fullName>
    </submittedName>
</protein>
<evidence type="ECO:0000313" key="3">
    <source>
        <dbReference type="Proteomes" id="UP000677054"/>
    </source>
</evidence>
<dbReference type="GO" id="GO:0003777">
    <property type="term" value="F:microtubule motor activity"/>
    <property type="evidence" value="ECO:0007669"/>
    <property type="project" value="InterPro"/>
</dbReference>
<proteinExistence type="predicted"/>
<feature type="compositionally biased region" description="Pro residues" evidence="1">
    <location>
        <begin position="43"/>
        <end position="61"/>
    </location>
</feature>
<dbReference type="AlphaFoldDB" id="A0A7R9FP43"/>
<keyword evidence="3" id="KW-1185">Reference proteome</keyword>
<feature type="region of interest" description="Disordered" evidence="1">
    <location>
        <begin position="86"/>
        <end position="105"/>
    </location>
</feature>
<accession>A0A7R9FP43</accession>
<sequence length="149" mass="16344">MQMMHPQMGLYGEHLSPAPQQFSYFPYGALRRPVRPPTRIVNLPPPPPPSGPPQPALPLPPVRNHHVAGGHTAAAAFFLRASQKLNMSRRRRDEEPDGFPTDFSHAMADAPPLPPSILRNLGRKDTPLGKVSLFPICSGVGDVYGRFVL</sequence>
<dbReference type="PANTHER" id="PTHR21608:SF7">
    <property type="entry name" value="KINESIN-LIKE PROTEIN CG14535"/>
    <property type="match status" value="1"/>
</dbReference>
<reference evidence="2" key="1">
    <citation type="submission" date="2020-11" db="EMBL/GenBank/DDBJ databases">
        <authorList>
            <person name="Tran Van P."/>
        </authorList>
    </citation>
    <scope>NUCLEOTIDE SEQUENCE</scope>
</reference>
<gene>
    <name evidence="2" type="ORF">DSTB1V02_LOCUS9797</name>
</gene>
<dbReference type="PANTHER" id="PTHR21608">
    <property type="entry name" value="KINESIN-LIKE PROTEIN CG14535"/>
    <property type="match status" value="1"/>
</dbReference>
<dbReference type="EMBL" id="CAJPEV010002612">
    <property type="protein sequence ID" value="CAG0897480.1"/>
    <property type="molecule type" value="Genomic_DNA"/>
</dbReference>
<dbReference type="Proteomes" id="UP000677054">
    <property type="component" value="Unassembled WGS sequence"/>
</dbReference>